<dbReference type="EMBL" id="BGPR01003390">
    <property type="protein sequence ID" value="GBM87543.1"/>
    <property type="molecule type" value="Genomic_DNA"/>
</dbReference>
<organism evidence="1 2">
    <name type="scientific">Araneus ventricosus</name>
    <name type="common">Orbweaver spider</name>
    <name type="synonym">Epeira ventricosa</name>
    <dbReference type="NCBI Taxonomy" id="182803"/>
    <lineage>
        <taxon>Eukaryota</taxon>
        <taxon>Metazoa</taxon>
        <taxon>Ecdysozoa</taxon>
        <taxon>Arthropoda</taxon>
        <taxon>Chelicerata</taxon>
        <taxon>Arachnida</taxon>
        <taxon>Araneae</taxon>
        <taxon>Araneomorphae</taxon>
        <taxon>Entelegynae</taxon>
        <taxon>Araneoidea</taxon>
        <taxon>Araneidae</taxon>
        <taxon>Araneus</taxon>
    </lineage>
</organism>
<reference evidence="1 2" key="1">
    <citation type="journal article" date="2019" name="Sci. Rep.">
        <title>Orb-weaving spider Araneus ventricosus genome elucidates the spidroin gene catalogue.</title>
        <authorList>
            <person name="Kono N."/>
            <person name="Nakamura H."/>
            <person name="Ohtoshi R."/>
            <person name="Moran D.A.P."/>
            <person name="Shinohara A."/>
            <person name="Yoshida Y."/>
            <person name="Fujiwara M."/>
            <person name="Mori M."/>
            <person name="Tomita M."/>
            <person name="Arakawa K."/>
        </authorList>
    </citation>
    <scope>NUCLEOTIDE SEQUENCE [LARGE SCALE GENOMIC DNA]</scope>
</reference>
<gene>
    <name evidence="1" type="ORF">AVEN_107193_1</name>
</gene>
<protein>
    <submittedName>
        <fullName evidence="1">Uncharacterized protein</fullName>
    </submittedName>
</protein>
<evidence type="ECO:0000313" key="2">
    <source>
        <dbReference type="Proteomes" id="UP000499080"/>
    </source>
</evidence>
<name>A0A4Y2JB73_ARAVE</name>
<comment type="caution">
    <text evidence="1">The sequence shown here is derived from an EMBL/GenBank/DDBJ whole genome shotgun (WGS) entry which is preliminary data.</text>
</comment>
<dbReference type="Proteomes" id="UP000499080">
    <property type="component" value="Unassembled WGS sequence"/>
</dbReference>
<keyword evidence="2" id="KW-1185">Reference proteome</keyword>
<sequence length="105" mass="12152">MKAKHTAPRSYLVETPRVSSDATVSIFPHLLDSWNMIKMIQRSNCQISQETPHLSHFQMICQELQAYPALLQQRRQHLVRRGLLKSFTEQGVVGQCDLQTDLIYN</sequence>
<accession>A0A4Y2JB73</accession>
<proteinExistence type="predicted"/>
<dbReference type="AlphaFoldDB" id="A0A4Y2JB73"/>
<evidence type="ECO:0000313" key="1">
    <source>
        <dbReference type="EMBL" id="GBM87543.1"/>
    </source>
</evidence>